<evidence type="ECO:0000313" key="2">
    <source>
        <dbReference type="WBParaSite" id="ALUE_0000153901-mRNA-1"/>
    </source>
</evidence>
<keyword evidence="1" id="KW-1185">Reference proteome</keyword>
<reference evidence="2" key="1">
    <citation type="submission" date="2017-02" db="UniProtKB">
        <authorList>
            <consortium name="WormBaseParasite"/>
        </authorList>
    </citation>
    <scope>IDENTIFICATION</scope>
</reference>
<organism evidence="1 2">
    <name type="scientific">Ascaris lumbricoides</name>
    <name type="common">Giant roundworm</name>
    <dbReference type="NCBI Taxonomy" id="6252"/>
    <lineage>
        <taxon>Eukaryota</taxon>
        <taxon>Metazoa</taxon>
        <taxon>Ecdysozoa</taxon>
        <taxon>Nematoda</taxon>
        <taxon>Chromadorea</taxon>
        <taxon>Rhabditida</taxon>
        <taxon>Spirurina</taxon>
        <taxon>Ascaridomorpha</taxon>
        <taxon>Ascaridoidea</taxon>
        <taxon>Ascarididae</taxon>
        <taxon>Ascaris</taxon>
    </lineage>
</organism>
<dbReference type="Proteomes" id="UP000036681">
    <property type="component" value="Unplaced"/>
</dbReference>
<protein>
    <submittedName>
        <fullName evidence="2">Transposase</fullName>
    </submittedName>
</protein>
<sequence length="73" mass="8085">MSKADTYFKDTGGTVGYTIDALQSCDGRSKRRRDSVKVEEANSIINDFTVFIWIAVMCTDEGNTNVLRTVSEG</sequence>
<accession>A0A0M3HJ44</accession>
<proteinExistence type="predicted"/>
<dbReference type="AlphaFoldDB" id="A0A0M3HJ44"/>
<dbReference type="WBParaSite" id="ALUE_0000153901-mRNA-1">
    <property type="protein sequence ID" value="ALUE_0000153901-mRNA-1"/>
    <property type="gene ID" value="ALUE_0000153901"/>
</dbReference>
<name>A0A0M3HJ44_ASCLU</name>
<evidence type="ECO:0000313" key="1">
    <source>
        <dbReference type="Proteomes" id="UP000036681"/>
    </source>
</evidence>